<keyword evidence="1" id="KW-1133">Transmembrane helix</keyword>
<sequence>MRGSEMRRRAPEYRRQSRRRLPGWIWWLVGIFLVVGLMLFVLHHNQKEQFRPPVIVSSSNMTPSDFLLADLCGVTSLLGRSLPSCQF</sequence>
<keyword evidence="1" id="KW-0812">Transmembrane</keyword>
<evidence type="ECO:0008006" key="4">
    <source>
        <dbReference type="Google" id="ProtNLM"/>
    </source>
</evidence>
<reference evidence="3" key="1">
    <citation type="journal article" date="2014" name="Science">
        <title>Ancient hybridizations among the ancestral genomes of bread wheat.</title>
        <authorList>
            <consortium name="International Wheat Genome Sequencing Consortium,"/>
            <person name="Marcussen T."/>
            <person name="Sandve S.R."/>
            <person name="Heier L."/>
            <person name="Spannagl M."/>
            <person name="Pfeifer M."/>
            <person name="Jakobsen K.S."/>
            <person name="Wulff B.B."/>
            <person name="Steuernagel B."/>
            <person name="Mayer K.F."/>
            <person name="Olsen O.A."/>
        </authorList>
    </citation>
    <scope>NUCLEOTIDE SEQUENCE [LARGE SCALE GENOMIC DNA]</scope>
    <source>
        <strain evidence="3">cv. AL8/78</strain>
    </source>
</reference>
<dbReference type="AlphaFoldDB" id="A0A453HZ34"/>
<dbReference type="Gramene" id="AET4Gv20365600.6">
    <property type="protein sequence ID" value="AET4Gv20365600.6"/>
    <property type="gene ID" value="AET4Gv20365600"/>
</dbReference>
<accession>A0A453HZ34</accession>
<organism evidence="2 3">
    <name type="scientific">Aegilops tauschii subsp. strangulata</name>
    <name type="common">Goatgrass</name>
    <dbReference type="NCBI Taxonomy" id="200361"/>
    <lineage>
        <taxon>Eukaryota</taxon>
        <taxon>Viridiplantae</taxon>
        <taxon>Streptophyta</taxon>
        <taxon>Embryophyta</taxon>
        <taxon>Tracheophyta</taxon>
        <taxon>Spermatophyta</taxon>
        <taxon>Magnoliopsida</taxon>
        <taxon>Liliopsida</taxon>
        <taxon>Poales</taxon>
        <taxon>Poaceae</taxon>
        <taxon>BOP clade</taxon>
        <taxon>Pooideae</taxon>
        <taxon>Triticodae</taxon>
        <taxon>Triticeae</taxon>
        <taxon>Triticinae</taxon>
        <taxon>Aegilops</taxon>
    </lineage>
</organism>
<evidence type="ECO:0000256" key="1">
    <source>
        <dbReference type="SAM" id="Phobius"/>
    </source>
</evidence>
<dbReference type="EnsemblPlants" id="AET4Gv20365600.6">
    <property type="protein sequence ID" value="AET4Gv20365600.6"/>
    <property type="gene ID" value="AET4Gv20365600"/>
</dbReference>
<reference evidence="3" key="2">
    <citation type="journal article" date="2017" name="Nat. Plants">
        <title>The Aegilops tauschii genome reveals multiple impacts of transposons.</title>
        <authorList>
            <person name="Zhao G."/>
            <person name="Zou C."/>
            <person name="Li K."/>
            <person name="Wang K."/>
            <person name="Li T."/>
            <person name="Gao L."/>
            <person name="Zhang X."/>
            <person name="Wang H."/>
            <person name="Yang Z."/>
            <person name="Liu X."/>
            <person name="Jiang W."/>
            <person name="Mao L."/>
            <person name="Kong X."/>
            <person name="Jiao Y."/>
            <person name="Jia J."/>
        </authorList>
    </citation>
    <scope>NUCLEOTIDE SEQUENCE [LARGE SCALE GENOMIC DNA]</scope>
    <source>
        <strain evidence="3">cv. AL8/78</strain>
    </source>
</reference>
<reference evidence="2" key="3">
    <citation type="journal article" date="2017" name="Nature">
        <title>Genome sequence of the progenitor of the wheat D genome Aegilops tauschii.</title>
        <authorList>
            <person name="Luo M.C."/>
            <person name="Gu Y.Q."/>
            <person name="Puiu D."/>
            <person name="Wang H."/>
            <person name="Twardziok S.O."/>
            <person name="Deal K.R."/>
            <person name="Huo N."/>
            <person name="Zhu T."/>
            <person name="Wang L."/>
            <person name="Wang Y."/>
            <person name="McGuire P.E."/>
            <person name="Liu S."/>
            <person name="Long H."/>
            <person name="Ramasamy R.K."/>
            <person name="Rodriguez J.C."/>
            <person name="Van S.L."/>
            <person name="Yuan L."/>
            <person name="Wang Z."/>
            <person name="Xia Z."/>
            <person name="Xiao L."/>
            <person name="Anderson O.D."/>
            <person name="Ouyang S."/>
            <person name="Liang Y."/>
            <person name="Zimin A.V."/>
            <person name="Pertea G."/>
            <person name="Qi P."/>
            <person name="Bennetzen J.L."/>
            <person name="Dai X."/>
            <person name="Dawson M.W."/>
            <person name="Muller H.G."/>
            <person name="Kugler K."/>
            <person name="Rivarola-Duarte L."/>
            <person name="Spannagl M."/>
            <person name="Mayer K.F.X."/>
            <person name="Lu F.H."/>
            <person name="Bevan M.W."/>
            <person name="Leroy P."/>
            <person name="Li P."/>
            <person name="You F.M."/>
            <person name="Sun Q."/>
            <person name="Liu Z."/>
            <person name="Lyons E."/>
            <person name="Wicker T."/>
            <person name="Salzberg S.L."/>
            <person name="Devos K.M."/>
            <person name="Dvorak J."/>
        </authorList>
    </citation>
    <scope>NUCLEOTIDE SEQUENCE [LARGE SCALE GENOMIC DNA]</scope>
    <source>
        <strain evidence="2">cv. AL8/78</strain>
    </source>
</reference>
<protein>
    <recommendedName>
        <fullName evidence="4">Hexosyltransferase</fullName>
    </recommendedName>
</protein>
<reference evidence="2" key="5">
    <citation type="journal article" date="2021" name="G3 (Bethesda)">
        <title>Aegilops tauschii genome assembly Aet v5.0 features greater sequence contiguity and improved annotation.</title>
        <authorList>
            <person name="Wang L."/>
            <person name="Zhu T."/>
            <person name="Rodriguez J.C."/>
            <person name="Deal K.R."/>
            <person name="Dubcovsky J."/>
            <person name="McGuire P.E."/>
            <person name="Lux T."/>
            <person name="Spannagl M."/>
            <person name="Mayer K.F.X."/>
            <person name="Baldrich P."/>
            <person name="Meyers B.C."/>
            <person name="Huo N."/>
            <person name="Gu Y.Q."/>
            <person name="Zhou H."/>
            <person name="Devos K.M."/>
            <person name="Bennetzen J.L."/>
            <person name="Unver T."/>
            <person name="Budak H."/>
            <person name="Gulick P.J."/>
            <person name="Galiba G."/>
            <person name="Kalapos B."/>
            <person name="Nelson D.R."/>
            <person name="Li P."/>
            <person name="You F.M."/>
            <person name="Luo M.C."/>
            <person name="Dvorak J."/>
        </authorList>
    </citation>
    <scope>NUCLEOTIDE SEQUENCE [LARGE SCALE GENOMIC DNA]</scope>
    <source>
        <strain evidence="2">cv. AL8/78</strain>
    </source>
</reference>
<evidence type="ECO:0000313" key="2">
    <source>
        <dbReference type="EnsemblPlants" id="AET4Gv20365600.6"/>
    </source>
</evidence>
<proteinExistence type="predicted"/>
<evidence type="ECO:0000313" key="3">
    <source>
        <dbReference type="Proteomes" id="UP000015105"/>
    </source>
</evidence>
<dbReference type="Proteomes" id="UP000015105">
    <property type="component" value="Chromosome 4D"/>
</dbReference>
<reference evidence="2" key="4">
    <citation type="submission" date="2019-03" db="UniProtKB">
        <authorList>
            <consortium name="EnsemblPlants"/>
        </authorList>
    </citation>
    <scope>IDENTIFICATION</scope>
</reference>
<name>A0A453HZ34_AEGTS</name>
<feature type="transmembrane region" description="Helical" evidence="1">
    <location>
        <begin position="21"/>
        <end position="42"/>
    </location>
</feature>
<keyword evidence="3" id="KW-1185">Reference proteome</keyword>
<keyword evidence="1" id="KW-0472">Membrane</keyword>